<evidence type="ECO:0000313" key="1">
    <source>
        <dbReference type="EMBL" id="SER03699.1"/>
    </source>
</evidence>
<proteinExistence type="predicted"/>
<keyword evidence="2" id="KW-1185">Reference proteome</keyword>
<dbReference type="InterPro" id="IPR025631">
    <property type="entry name" value="Porin_10"/>
</dbReference>
<dbReference type="RefSeq" id="WP_092580762.1">
    <property type="nucleotide sequence ID" value="NZ_FOFN01000005.1"/>
</dbReference>
<reference evidence="1 2" key="1">
    <citation type="submission" date="2016-10" db="EMBL/GenBank/DDBJ databases">
        <authorList>
            <person name="de Groot N.N."/>
        </authorList>
    </citation>
    <scope>NUCLEOTIDE SEQUENCE [LARGE SCALE GENOMIC DNA]</scope>
    <source>
        <strain evidence="1 2">DSM 21035</strain>
    </source>
</reference>
<gene>
    <name evidence="1" type="ORF">SAMN05421824_2855</name>
</gene>
<dbReference type="STRING" id="419940.SAMN05421824_2855"/>
<accession>A0A1H9KXG8</accession>
<dbReference type="Proteomes" id="UP000198999">
    <property type="component" value="Unassembled WGS sequence"/>
</dbReference>
<dbReference type="EMBL" id="FOFN01000005">
    <property type="protein sequence ID" value="SER03699.1"/>
    <property type="molecule type" value="Genomic_DNA"/>
</dbReference>
<dbReference type="OrthoDB" id="9812454at2"/>
<organism evidence="1 2">
    <name type="scientific">Hyunsoonleella jejuensis</name>
    <dbReference type="NCBI Taxonomy" id="419940"/>
    <lineage>
        <taxon>Bacteria</taxon>
        <taxon>Pseudomonadati</taxon>
        <taxon>Bacteroidota</taxon>
        <taxon>Flavobacteriia</taxon>
        <taxon>Flavobacteriales</taxon>
        <taxon>Flavobacteriaceae</taxon>
    </lineage>
</organism>
<name>A0A1H9KXG8_9FLAO</name>
<evidence type="ECO:0000313" key="2">
    <source>
        <dbReference type="Proteomes" id="UP000198999"/>
    </source>
</evidence>
<dbReference type="AlphaFoldDB" id="A0A1H9KXG8"/>
<sequence>MQKLAFVLFFVLWASVGRSQTDPEQKPPVKNADSTAVKVKDSTSITTEKEVRKESLLGKLTKGDNNDKKAKIQDYLIISHKNDTTFVDTTLTIQKEYKFNYLRRDNFGLMPFSNLGQTYNSLTYNFENSNLLPSFGARARHFNYMEIEDINYYRVPTPLTELFYKTAFEQGQLADSFFTINTSPQFNFSIAYKGMRSLGQYQHILTSTGNFRVTTNYTTKNKRYYMRGHIVMQDLLNQENGGLQDDDIENFESGDPDFLDRAIFDPNFENAESILKGKRFHLDHGYNILNKVVKKALPKTLTDSTSTYKLSLHHIISFEDKSFQFDQTRQNSIFGDAFRSSNLRDRTTLEKLYNQFELSYLNNELGDFSINVSNTHYNYGYNKLVVLNEGTITNRLKGNMYAAGGKYRKFYKGFNIQGEAGVNLVGDFTGNYIIGEASYNITDDIFGKVRINHSSKAPNFNTLLYQSNYQNFNWQNGFNNIETQQLAFQIKYKQLVDLTVDYSTISDYVYFKQDETSQVPQAIKAFQNDGTINYLRVKLENEIKVGKFALNNTILYQNVQDDNNVLNVPELTTRNTFYFSSDLFKRAMFLQTGVTLNYFTKYYMNGYNPVLAEFFVQNDKEFGEFPRLDFFINAKIRQTRIYLKAEHFNSAFTGYNYYSAPNYPYRDFTIRFGLVWDFFM</sequence>
<protein>
    <submittedName>
        <fullName evidence="1">Putative porin</fullName>
    </submittedName>
</protein>
<dbReference type="Pfam" id="PF14121">
    <property type="entry name" value="Porin_10"/>
    <property type="match status" value="1"/>
</dbReference>